<gene>
    <name evidence="2" type="ORF">HMH01_06435</name>
</gene>
<organism evidence="2 3">
    <name type="scientific">Halovulum dunhuangense</name>
    <dbReference type="NCBI Taxonomy" id="1505036"/>
    <lineage>
        <taxon>Bacteria</taxon>
        <taxon>Pseudomonadati</taxon>
        <taxon>Pseudomonadota</taxon>
        <taxon>Alphaproteobacteria</taxon>
        <taxon>Rhodobacterales</taxon>
        <taxon>Paracoccaceae</taxon>
        <taxon>Halovulum</taxon>
    </lineage>
</organism>
<evidence type="ECO:0000256" key="1">
    <source>
        <dbReference type="SAM" id="Phobius"/>
    </source>
</evidence>
<protein>
    <submittedName>
        <fullName evidence="2">Uncharacterized protein</fullName>
    </submittedName>
</protein>
<keyword evidence="1" id="KW-0472">Membrane</keyword>
<keyword evidence="3" id="KW-1185">Reference proteome</keyword>
<comment type="caution">
    <text evidence="2">The sequence shown here is derived from an EMBL/GenBank/DDBJ whole genome shotgun (WGS) entry which is preliminary data.</text>
</comment>
<keyword evidence="1" id="KW-1133">Transmembrane helix</keyword>
<dbReference type="EMBL" id="JABFBC010000001">
    <property type="protein sequence ID" value="NNU80071.1"/>
    <property type="molecule type" value="Genomic_DNA"/>
</dbReference>
<feature type="transmembrane region" description="Helical" evidence="1">
    <location>
        <begin position="15"/>
        <end position="34"/>
    </location>
</feature>
<evidence type="ECO:0000313" key="2">
    <source>
        <dbReference type="EMBL" id="NNU80071.1"/>
    </source>
</evidence>
<feature type="transmembrane region" description="Helical" evidence="1">
    <location>
        <begin position="46"/>
        <end position="71"/>
    </location>
</feature>
<keyword evidence="1" id="KW-0812">Transmembrane</keyword>
<dbReference type="RefSeq" id="WP_171323526.1">
    <property type="nucleotide sequence ID" value="NZ_JABFBC010000001.1"/>
</dbReference>
<dbReference type="Proteomes" id="UP000572377">
    <property type="component" value="Unassembled WGS sequence"/>
</dbReference>
<evidence type="ECO:0000313" key="3">
    <source>
        <dbReference type="Proteomes" id="UP000572377"/>
    </source>
</evidence>
<proteinExistence type="predicted"/>
<dbReference type="AlphaFoldDB" id="A0A849L1E9"/>
<accession>A0A849L1E9</accession>
<sequence length="110" mass="11732">MKDEPTRPTEWPMRWIVALGVGALQNAIAVFAVYSSGQDVLSDGACIGGVFGTMANSAIIAVVLVWAMILAVKSFRETDWHPYLRPLLAVALSSATAIFIGLEAALHCTV</sequence>
<reference evidence="2 3" key="1">
    <citation type="submission" date="2020-05" db="EMBL/GenBank/DDBJ databases">
        <title>Gimesia benthica sp. nov., a novel planctomycete isolated from a deep-sea water sample of the Northwest Indian Ocean.</title>
        <authorList>
            <person name="Wang J."/>
            <person name="Ruan C."/>
            <person name="Song L."/>
            <person name="Zhu Y."/>
            <person name="Li A."/>
            <person name="Zheng X."/>
            <person name="Wang L."/>
            <person name="Lu Z."/>
            <person name="Huang Y."/>
            <person name="Du W."/>
            <person name="Zhou Y."/>
            <person name="Huang L."/>
            <person name="Dai X."/>
        </authorList>
    </citation>
    <scope>NUCLEOTIDE SEQUENCE [LARGE SCALE GENOMIC DNA]</scope>
    <source>
        <strain evidence="2 3">YYQ-30</strain>
    </source>
</reference>
<name>A0A849L1E9_9RHOB</name>
<feature type="transmembrane region" description="Helical" evidence="1">
    <location>
        <begin position="83"/>
        <end position="106"/>
    </location>
</feature>